<gene>
    <name evidence="1" type="ORF">XM47_09310</name>
</gene>
<accession>A0A0J8GRW6</accession>
<dbReference type="AlphaFoldDB" id="A0A0J8GRW6"/>
<evidence type="ECO:0000313" key="1">
    <source>
        <dbReference type="EMBL" id="KMT65535.1"/>
    </source>
</evidence>
<keyword evidence="2" id="KW-1185">Reference proteome</keyword>
<dbReference type="Pfam" id="PF07070">
    <property type="entry name" value="Spo0M"/>
    <property type="match status" value="1"/>
</dbReference>
<dbReference type="OrthoDB" id="2351239at2"/>
<protein>
    <submittedName>
        <fullName evidence="1">Uncharacterized protein</fullName>
    </submittedName>
</protein>
<dbReference type="Proteomes" id="UP000037600">
    <property type="component" value="Unassembled WGS sequence"/>
</dbReference>
<comment type="caution">
    <text evidence="1">The sequence shown here is derived from an EMBL/GenBank/DDBJ whole genome shotgun (WGS) entry which is preliminary data.</text>
</comment>
<reference evidence="1 2" key="1">
    <citation type="submission" date="2015-04" db="EMBL/GenBank/DDBJ databases">
        <title>Draft Genome Sequence of the Novel Agar-Digesting Marine Bacterium Q1.</title>
        <authorList>
            <person name="Li Y."/>
            <person name="Li D."/>
            <person name="Chen G."/>
            <person name="Du Z."/>
        </authorList>
    </citation>
    <scope>NUCLEOTIDE SEQUENCE [LARGE SCALE GENOMIC DNA]</scope>
    <source>
        <strain evidence="1 2">Q1</strain>
    </source>
</reference>
<organism evidence="1 2">
    <name type="scientific">Catenovulum maritimum</name>
    <dbReference type="NCBI Taxonomy" id="1513271"/>
    <lineage>
        <taxon>Bacteria</taxon>
        <taxon>Pseudomonadati</taxon>
        <taxon>Pseudomonadota</taxon>
        <taxon>Gammaproteobacteria</taxon>
        <taxon>Alteromonadales</taxon>
        <taxon>Alteromonadaceae</taxon>
        <taxon>Catenovulum</taxon>
    </lineage>
</organism>
<dbReference type="InterPro" id="IPR009776">
    <property type="entry name" value="Spore_0_M"/>
</dbReference>
<name>A0A0J8GRW6_9ALTE</name>
<dbReference type="STRING" id="1513271.XM47_09310"/>
<dbReference type="RefSeq" id="WP_048691878.1">
    <property type="nucleotide sequence ID" value="NZ_KQ130488.1"/>
</dbReference>
<dbReference type="EMBL" id="LAZL01000011">
    <property type="protein sequence ID" value="KMT65535.1"/>
    <property type="molecule type" value="Genomic_DNA"/>
</dbReference>
<sequence>MVNVLNLFTPFTPQTAKINARISKPECVIGEYFQLELDILSGNIEQHISSIKTQVDCYLEDVNATTKTEKTTITSYQLEKNIVLSPNTKISQSYDLYLPLDSPITMPGCRFEVSTSICHANEAVYQDRISIYAQPNKLLAAWFSCLAKLNLKQSNYWIADRHNRTHFNFAYQQKYRYINMGSSELPNKFFIIFSYESYPDYLDINIDLQKSNYRSSQESFRITITNQNNHDLREILIKQIKEFTN</sequence>
<proteinExistence type="predicted"/>
<evidence type="ECO:0000313" key="2">
    <source>
        <dbReference type="Proteomes" id="UP000037600"/>
    </source>
</evidence>